<gene>
    <name evidence="9" type="primary">RPL14</name>
    <name evidence="9" type="ORF">SO694_00103068</name>
</gene>
<dbReference type="Gene3D" id="2.30.30.30">
    <property type="match status" value="1"/>
</dbReference>
<evidence type="ECO:0000313" key="9">
    <source>
        <dbReference type="EMBL" id="KAK7233917.1"/>
    </source>
</evidence>
<keyword evidence="6" id="KW-0687">Ribonucleoprotein</keyword>
<dbReference type="Proteomes" id="UP001363151">
    <property type="component" value="Unassembled WGS sequence"/>
</dbReference>
<proteinExistence type="inferred from homology"/>
<dbReference type="CDD" id="cd23702">
    <property type="entry name" value="eL14"/>
    <property type="match status" value="1"/>
</dbReference>
<name>A0ABR1FN55_AURAN</name>
<dbReference type="SUPFAM" id="SSF50104">
    <property type="entry name" value="Translation proteins SH3-like domain"/>
    <property type="match status" value="1"/>
</dbReference>
<comment type="similarity">
    <text evidence="2">Belongs to the eukaryotic ribosomal protein eL14 family.</text>
</comment>
<organism evidence="9 10">
    <name type="scientific">Aureococcus anophagefferens</name>
    <name type="common">Harmful bloom alga</name>
    <dbReference type="NCBI Taxonomy" id="44056"/>
    <lineage>
        <taxon>Eukaryota</taxon>
        <taxon>Sar</taxon>
        <taxon>Stramenopiles</taxon>
        <taxon>Ochrophyta</taxon>
        <taxon>Pelagophyceae</taxon>
        <taxon>Pelagomonadales</taxon>
        <taxon>Pelagomonadaceae</taxon>
        <taxon>Aureococcus</taxon>
    </lineage>
</organism>
<comment type="subcellular location">
    <subcellularLocation>
        <location evidence="1">Plastid</location>
        <location evidence="1">Chloroplast</location>
    </subcellularLocation>
</comment>
<evidence type="ECO:0000256" key="5">
    <source>
        <dbReference type="ARBA" id="ARBA00022980"/>
    </source>
</evidence>
<dbReference type="InterPro" id="IPR039660">
    <property type="entry name" value="Ribosomal_eL14"/>
</dbReference>
<dbReference type="EMBL" id="JBBJCI010000354">
    <property type="protein sequence ID" value="KAK7233917.1"/>
    <property type="molecule type" value="Genomic_DNA"/>
</dbReference>
<keyword evidence="10" id="KW-1185">Reference proteome</keyword>
<evidence type="ECO:0000256" key="7">
    <source>
        <dbReference type="SAM" id="MobiDB-lite"/>
    </source>
</evidence>
<dbReference type="Pfam" id="PF01929">
    <property type="entry name" value="Ribosomal_L14e"/>
    <property type="match status" value="1"/>
</dbReference>
<keyword evidence="3" id="KW-0150">Chloroplast</keyword>
<evidence type="ECO:0000256" key="4">
    <source>
        <dbReference type="ARBA" id="ARBA00022640"/>
    </source>
</evidence>
<dbReference type="PANTHER" id="PTHR11127">
    <property type="entry name" value="60S RIBOSOMAL PROTEIN L14"/>
    <property type="match status" value="1"/>
</dbReference>
<reference evidence="9 10" key="1">
    <citation type="submission" date="2024-03" db="EMBL/GenBank/DDBJ databases">
        <title>Aureococcus anophagefferens CCMP1851 and Kratosvirus quantuckense: Draft genome of a second virus-susceptible host strain in the model system.</title>
        <authorList>
            <person name="Chase E."/>
            <person name="Truchon A.R."/>
            <person name="Schepens W."/>
            <person name="Wilhelm S.W."/>
        </authorList>
    </citation>
    <scope>NUCLEOTIDE SEQUENCE [LARGE SCALE GENOMIC DNA]</scope>
    <source>
        <strain evidence="9 10">CCMP1851</strain>
    </source>
</reference>
<evidence type="ECO:0000256" key="3">
    <source>
        <dbReference type="ARBA" id="ARBA00022528"/>
    </source>
</evidence>
<sequence>MSCLVGTESPTCVATEATPAPQRADASPKRRKRLSVATTPPRKPCQGNAAPQQVAAKIAYTAAPGAGERAGIVVFSRFVEVGRVVLINYGPGEGKLATIIDIVDGNKCLRVAHGHRVKIPKNARQKTLNKAWDGADVLAKWDASSWAKKLAAKKKRASLTDFQRFQLMVAPEARSAIVAAKVKES</sequence>
<dbReference type="PANTHER" id="PTHR11127:SF2">
    <property type="entry name" value="LARGE RIBOSOMAL SUBUNIT PROTEIN EL14"/>
    <property type="match status" value="1"/>
</dbReference>
<protein>
    <submittedName>
        <fullName evidence="9">Ribosomal protein L14</fullName>
    </submittedName>
</protein>
<dbReference type="Gene3D" id="6.10.250.2270">
    <property type="match status" value="1"/>
</dbReference>
<dbReference type="GO" id="GO:0005840">
    <property type="term" value="C:ribosome"/>
    <property type="evidence" value="ECO:0007669"/>
    <property type="project" value="UniProtKB-KW"/>
</dbReference>
<comment type="caution">
    <text evidence="9">The sequence shown here is derived from an EMBL/GenBank/DDBJ whole genome shotgun (WGS) entry which is preliminary data.</text>
</comment>
<evidence type="ECO:0000256" key="1">
    <source>
        <dbReference type="ARBA" id="ARBA00004229"/>
    </source>
</evidence>
<dbReference type="InterPro" id="IPR002784">
    <property type="entry name" value="Ribosomal_eL14_dom"/>
</dbReference>
<dbReference type="InterPro" id="IPR014722">
    <property type="entry name" value="Rib_uL2_dom2"/>
</dbReference>
<evidence type="ECO:0000313" key="10">
    <source>
        <dbReference type="Proteomes" id="UP001363151"/>
    </source>
</evidence>
<dbReference type="InterPro" id="IPR008991">
    <property type="entry name" value="Translation_prot_SH3-like_sf"/>
</dbReference>
<evidence type="ECO:0000256" key="6">
    <source>
        <dbReference type="ARBA" id="ARBA00023274"/>
    </source>
</evidence>
<feature type="domain" description="Large ribosomal subunit protein eL14" evidence="8">
    <location>
        <begin position="116"/>
        <end position="173"/>
    </location>
</feature>
<keyword evidence="5 9" id="KW-0689">Ribosomal protein</keyword>
<evidence type="ECO:0000256" key="2">
    <source>
        <dbReference type="ARBA" id="ARBA00006592"/>
    </source>
</evidence>
<feature type="region of interest" description="Disordered" evidence="7">
    <location>
        <begin position="1"/>
        <end position="50"/>
    </location>
</feature>
<keyword evidence="4" id="KW-0934">Plastid</keyword>
<evidence type="ECO:0000259" key="8">
    <source>
        <dbReference type="Pfam" id="PF01929"/>
    </source>
</evidence>
<accession>A0ABR1FN55</accession>